<evidence type="ECO:0000256" key="1">
    <source>
        <dbReference type="SAM" id="MobiDB-lite"/>
    </source>
</evidence>
<sequence length="341" mass="37940">MSNEPGVQILGVRSKRNRQMSQQDPSEDPDQSWQSHFHPPPPLEANTRPPLPPARHPRDGFDFRRPVGTQAQNPIDLTDEPDSPPQRLLPRSPDTRTSHPARLPRFGRSILELPGALPEVIDLDDEPDAPTQPPPRYTEISDRIADGVDLSIFQPGERLWGILPRFDGSWGHLIRRHRQSVQDASIPSSNSPSGYSYNTYGMVPQPNIAGPSRPRIRRFRPDTEPIYLGSSPVETVVLDAGPDDLILDYGSASFEMQQQHTDRAEARRREAYKAPSPPPEGFTRTLGEDDVAICPNCSCELGAGDGKKEEVWVAKPCGHVYCGECADNRSKSKAKKEAQRT</sequence>
<dbReference type="PANTHER" id="PTHR28042">
    <property type="entry name" value="E3 UBIQUITIN-PROTEIN LIGASE COMPLEX SLX5-SLX8 SUBUNIT SLX5"/>
    <property type="match status" value="1"/>
</dbReference>
<dbReference type="Proteomes" id="UP001220324">
    <property type="component" value="Unassembled WGS sequence"/>
</dbReference>
<feature type="compositionally biased region" description="Pro residues" evidence="1">
    <location>
        <begin position="38"/>
        <end position="54"/>
    </location>
</feature>
<dbReference type="AlphaFoldDB" id="A0AAD6D166"/>
<dbReference type="InterPro" id="IPR038886">
    <property type="entry name" value="E3_SLX5/Rfp1"/>
</dbReference>
<dbReference type="GO" id="GO:0033768">
    <property type="term" value="C:SUMO-targeted ubiquitin ligase complex"/>
    <property type="evidence" value="ECO:0007669"/>
    <property type="project" value="TreeGrafter"/>
</dbReference>
<gene>
    <name evidence="2" type="ORF">N7494_004074</name>
</gene>
<accession>A0AAD6D166</accession>
<evidence type="ECO:0008006" key="4">
    <source>
        <dbReference type="Google" id="ProtNLM"/>
    </source>
</evidence>
<organism evidence="2 3">
    <name type="scientific">Penicillium frequentans</name>
    <dbReference type="NCBI Taxonomy" id="3151616"/>
    <lineage>
        <taxon>Eukaryota</taxon>
        <taxon>Fungi</taxon>
        <taxon>Dikarya</taxon>
        <taxon>Ascomycota</taxon>
        <taxon>Pezizomycotina</taxon>
        <taxon>Eurotiomycetes</taxon>
        <taxon>Eurotiomycetidae</taxon>
        <taxon>Eurotiales</taxon>
        <taxon>Aspergillaceae</taxon>
        <taxon>Penicillium</taxon>
    </lineage>
</organism>
<keyword evidence="3" id="KW-1185">Reference proteome</keyword>
<protein>
    <recommendedName>
        <fullName evidence="4">RING-type domain-containing protein</fullName>
    </recommendedName>
</protein>
<dbReference type="EMBL" id="JAQIZZ010000003">
    <property type="protein sequence ID" value="KAJ5546489.1"/>
    <property type="molecule type" value="Genomic_DNA"/>
</dbReference>
<reference evidence="2 3" key="1">
    <citation type="journal article" date="2023" name="IMA Fungus">
        <title>Comparative genomic study of the Penicillium genus elucidates a diverse pangenome and 15 lateral gene transfer events.</title>
        <authorList>
            <person name="Petersen C."/>
            <person name="Sorensen T."/>
            <person name="Nielsen M.R."/>
            <person name="Sondergaard T.E."/>
            <person name="Sorensen J.L."/>
            <person name="Fitzpatrick D.A."/>
            <person name="Frisvad J.C."/>
            <person name="Nielsen K.L."/>
        </authorList>
    </citation>
    <scope>NUCLEOTIDE SEQUENCE [LARGE SCALE GENOMIC DNA]</scope>
    <source>
        <strain evidence="2 3">IBT 35679</strain>
    </source>
</reference>
<evidence type="ECO:0000313" key="3">
    <source>
        <dbReference type="Proteomes" id="UP001220324"/>
    </source>
</evidence>
<proteinExistence type="predicted"/>
<comment type="caution">
    <text evidence="2">The sequence shown here is derived from an EMBL/GenBank/DDBJ whole genome shotgun (WGS) entry which is preliminary data.</text>
</comment>
<feature type="compositionally biased region" description="Basic and acidic residues" evidence="1">
    <location>
        <begin position="260"/>
        <end position="272"/>
    </location>
</feature>
<feature type="region of interest" description="Disordered" evidence="1">
    <location>
        <begin position="1"/>
        <end position="108"/>
    </location>
</feature>
<dbReference type="PANTHER" id="PTHR28042:SF1">
    <property type="entry name" value="E3 UBIQUITIN-PROTEIN LIGASE COMPLEX SLX5-SLX8 SUBUNIT SLX5"/>
    <property type="match status" value="1"/>
</dbReference>
<feature type="region of interest" description="Disordered" evidence="1">
    <location>
        <begin position="259"/>
        <end position="286"/>
    </location>
</feature>
<dbReference type="GO" id="GO:0004842">
    <property type="term" value="F:ubiquitin-protein transferase activity"/>
    <property type="evidence" value="ECO:0007669"/>
    <property type="project" value="TreeGrafter"/>
</dbReference>
<evidence type="ECO:0000313" key="2">
    <source>
        <dbReference type="EMBL" id="KAJ5546489.1"/>
    </source>
</evidence>
<dbReference type="SUPFAM" id="SSF57850">
    <property type="entry name" value="RING/U-box"/>
    <property type="match status" value="1"/>
</dbReference>
<feature type="compositionally biased region" description="Basic and acidic residues" evidence="1">
    <location>
        <begin position="56"/>
        <end position="65"/>
    </location>
</feature>
<name>A0AAD6D166_9EURO</name>